<name>A0A7V5P205_9BACT</name>
<comment type="caution">
    <text evidence="1">The sequence shown here is derived from an EMBL/GenBank/DDBJ whole genome shotgun (WGS) entry which is preliminary data.</text>
</comment>
<evidence type="ECO:0000313" key="1">
    <source>
        <dbReference type="EMBL" id="HHI98149.1"/>
    </source>
</evidence>
<accession>A0A7V5P205</accession>
<reference evidence="1" key="1">
    <citation type="journal article" date="2020" name="mSystems">
        <title>Genome- and Community-Level Interaction Insights into Carbon Utilization and Element Cycling Functions of Hydrothermarchaeota in Hydrothermal Sediment.</title>
        <authorList>
            <person name="Zhou Z."/>
            <person name="Liu Y."/>
            <person name="Xu W."/>
            <person name="Pan J."/>
            <person name="Luo Z.H."/>
            <person name="Li M."/>
        </authorList>
    </citation>
    <scope>NUCLEOTIDE SEQUENCE [LARGE SCALE GENOMIC DNA]</scope>
    <source>
        <strain evidence="1">HyVt-533</strain>
    </source>
</reference>
<gene>
    <name evidence="1" type="ORF">ENJ96_09940</name>
</gene>
<dbReference type="Proteomes" id="UP000886101">
    <property type="component" value="Unassembled WGS sequence"/>
</dbReference>
<dbReference type="EMBL" id="DROK01000294">
    <property type="protein sequence ID" value="HHI98149.1"/>
    <property type="molecule type" value="Genomic_DNA"/>
</dbReference>
<dbReference type="AlphaFoldDB" id="A0A7V5P205"/>
<protein>
    <recommendedName>
        <fullName evidence="2">rRNA small subunit methyltransferase F RNA-binding PUA-like domain-containing protein</fullName>
    </recommendedName>
</protein>
<sequence>MGRRKKIHKEAKWPRVVSLEEREEVLSFWEERFGIPKETFQDYLLLSTAKNYWLFIAPPDLRPLQNLKVQTVGLLFTRRVSRWLKPTSTALQRFGHLATKNVLELSPSELDRLRREKRLPFEAEMEEGYVIIKCEGKVWGCGLYAQGKLISFLP</sequence>
<organism evidence="1">
    <name type="scientific">Thermodesulfatator atlanticus</name>
    <dbReference type="NCBI Taxonomy" id="501497"/>
    <lineage>
        <taxon>Bacteria</taxon>
        <taxon>Pseudomonadati</taxon>
        <taxon>Thermodesulfobacteriota</taxon>
        <taxon>Thermodesulfobacteria</taxon>
        <taxon>Thermodesulfobacteriales</taxon>
        <taxon>Thermodesulfatatoraceae</taxon>
        <taxon>Thermodesulfatator</taxon>
    </lineage>
</organism>
<proteinExistence type="predicted"/>
<evidence type="ECO:0008006" key="2">
    <source>
        <dbReference type="Google" id="ProtNLM"/>
    </source>
</evidence>